<organism evidence="2 3">
    <name type="scientific">Lasiosphaeris hirsuta</name>
    <dbReference type="NCBI Taxonomy" id="260670"/>
    <lineage>
        <taxon>Eukaryota</taxon>
        <taxon>Fungi</taxon>
        <taxon>Dikarya</taxon>
        <taxon>Ascomycota</taxon>
        <taxon>Pezizomycotina</taxon>
        <taxon>Sordariomycetes</taxon>
        <taxon>Sordariomycetidae</taxon>
        <taxon>Sordariales</taxon>
        <taxon>Lasiosphaeriaceae</taxon>
        <taxon>Lasiosphaeris</taxon>
    </lineage>
</organism>
<evidence type="ECO:0000256" key="1">
    <source>
        <dbReference type="SAM" id="SignalP"/>
    </source>
</evidence>
<feature type="chain" id="PRO_5041320464" evidence="1">
    <location>
        <begin position="17"/>
        <end position="202"/>
    </location>
</feature>
<dbReference type="AlphaFoldDB" id="A0AA40BBF2"/>
<keyword evidence="1" id="KW-0732">Signal</keyword>
<name>A0AA40BBF2_9PEZI</name>
<dbReference type="EMBL" id="JAUKUA010000001">
    <property type="protein sequence ID" value="KAK0731177.1"/>
    <property type="molecule type" value="Genomic_DNA"/>
</dbReference>
<evidence type="ECO:0000313" key="3">
    <source>
        <dbReference type="Proteomes" id="UP001172102"/>
    </source>
</evidence>
<evidence type="ECO:0000313" key="2">
    <source>
        <dbReference type="EMBL" id="KAK0731177.1"/>
    </source>
</evidence>
<proteinExistence type="predicted"/>
<dbReference type="Proteomes" id="UP001172102">
    <property type="component" value="Unassembled WGS sequence"/>
</dbReference>
<reference evidence="2" key="1">
    <citation type="submission" date="2023-06" db="EMBL/GenBank/DDBJ databases">
        <title>Genome-scale phylogeny and comparative genomics of the fungal order Sordariales.</title>
        <authorList>
            <consortium name="Lawrence Berkeley National Laboratory"/>
            <person name="Hensen N."/>
            <person name="Bonometti L."/>
            <person name="Westerberg I."/>
            <person name="Brannstrom I.O."/>
            <person name="Guillou S."/>
            <person name="Cros-Aarteil S."/>
            <person name="Calhoun S."/>
            <person name="Haridas S."/>
            <person name="Kuo A."/>
            <person name="Mondo S."/>
            <person name="Pangilinan J."/>
            <person name="Riley R."/>
            <person name="Labutti K."/>
            <person name="Andreopoulos B."/>
            <person name="Lipzen A."/>
            <person name="Chen C."/>
            <person name="Yanf M."/>
            <person name="Daum C."/>
            <person name="Ng V."/>
            <person name="Clum A."/>
            <person name="Steindorff A."/>
            <person name="Ohm R."/>
            <person name="Martin F."/>
            <person name="Silar P."/>
            <person name="Natvig D."/>
            <person name="Lalanne C."/>
            <person name="Gautier V."/>
            <person name="Ament-Velasquez S.L."/>
            <person name="Kruys A."/>
            <person name="Hutchinson M.I."/>
            <person name="Powell A.J."/>
            <person name="Barry K."/>
            <person name="Miller A.N."/>
            <person name="Grigoriev I.V."/>
            <person name="Debuchy R."/>
            <person name="Gladieux P."/>
            <person name="Thoren M.H."/>
            <person name="Johannesson H."/>
        </authorList>
    </citation>
    <scope>NUCLEOTIDE SEQUENCE</scope>
    <source>
        <strain evidence="2">SMH4607-1</strain>
    </source>
</reference>
<accession>A0AA40BBF2</accession>
<keyword evidence="3" id="KW-1185">Reference proteome</keyword>
<feature type="signal peptide" evidence="1">
    <location>
        <begin position="1"/>
        <end position="16"/>
    </location>
</feature>
<comment type="caution">
    <text evidence="2">The sequence shown here is derived from an EMBL/GenBank/DDBJ whole genome shotgun (WGS) entry which is preliminary data.</text>
</comment>
<gene>
    <name evidence="2" type="ORF">B0H67DRAFT_548989</name>
</gene>
<sequence>MKWTFALGLFTATTLAIPALIPGGGGLNVYKLRLSSRTKALDGQYLGVNGSTVGVFKTASSATPVQFYPVTDKKTGLVELHTYPIAAVDQILALVGTNGLLTFSNVADPAKAAFPRGTTCDWKSFRLAGGNPTAPGRPSNSLAYAGSNGSWTAFPSGNKGDWSVKWKGADAYTTTDSMPIEVVYEPIEKIVDENGDGIITIA</sequence>
<protein>
    <submittedName>
        <fullName evidence="2">Uncharacterized protein</fullName>
    </submittedName>
</protein>